<organism evidence="1 2">
    <name type="scientific">Thalassospira xiamenensis</name>
    <dbReference type="NCBI Taxonomy" id="220697"/>
    <lineage>
        <taxon>Bacteria</taxon>
        <taxon>Pseudomonadati</taxon>
        <taxon>Pseudomonadota</taxon>
        <taxon>Alphaproteobacteria</taxon>
        <taxon>Rhodospirillales</taxon>
        <taxon>Thalassospiraceae</taxon>
        <taxon>Thalassospira</taxon>
    </lineage>
</organism>
<name>A0A367XHL5_9PROT</name>
<gene>
    <name evidence="1" type="ORF">TH44_02890</name>
</gene>
<proteinExistence type="predicted"/>
<evidence type="ECO:0008006" key="3">
    <source>
        <dbReference type="Google" id="ProtNLM"/>
    </source>
</evidence>
<dbReference type="InterPro" id="IPR017738">
    <property type="entry name" value="T6SS-assoc_VCA0118"/>
</dbReference>
<dbReference type="Proteomes" id="UP000252266">
    <property type="component" value="Unassembled WGS sequence"/>
</dbReference>
<accession>A0A367XHL5</accession>
<dbReference type="AlphaFoldDB" id="A0A367XHL5"/>
<dbReference type="EMBL" id="JPWJ01000001">
    <property type="protein sequence ID" value="RCK53165.1"/>
    <property type="molecule type" value="Genomic_DNA"/>
</dbReference>
<evidence type="ECO:0000313" key="2">
    <source>
        <dbReference type="Proteomes" id="UP000252266"/>
    </source>
</evidence>
<protein>
    <recommendedName>
        <fullName evidence="3">Type VI secretion system VasI, EvfG, VC_A0118</fullName>
    </recommendedName>
</protein>
<sequence>MTFIAAGFLTVAGISGPSVADKLPVDKAALSKCFAEPDRLDRLGCYDQLLGRPGIADSAASASSASEQQSDTVRPRAVAYVDGFLNSPVVTKRGVHVSLIDRKSGQPLTGNYKTEDGRIDLLSGATSADRLQRETDVFLALANFDGEQNGVLLVSCENNITRMRVMWDTPFDGTTISARFLFGNKLSGGPNIERVLRVGGNGYLLESARGLESIRLLRNMVTGDRVQISAGRAGELRSLFFDAGALRDALPMVGQHCSWKVASR</sequence>
<comment type="caution">
    <text evidence="1">The sequence shown here is derived from an EMBL/GenBank/DDBJ whole genome shotgun (WGS) entry which is preliminary data.</text>
</comment>
<dbReference type="RefSeq" id="WP_062961146.1">
    <property type="nucleotide sequence ID" value="NZ_JALLPZ010000002.1"/>
</dbReference>
<reference evidence="1 2" key="1">
    <citation type="submission" date="2014-07" db="EMBL/GenBank/DDBJ databases">
        <title>Draft genome sequence of Thalassospira xiamenensis IB13.</title>
        <authorList>
            <person name="Lai Q."/>
            <person name="Shao Z."/>
        </authorList>
    </citation>
    <scope>NUCLEOTIDE SEQUENCE [LARGE SCALE GENOMIC DNA]</scope>
    <source>
        <strain evidence="1 2">IB13</strain>
    </source>
</reference>
<evidence type="ECO:0000313" key="1">
    <source>
        <dbReference type="EMBL" id="RCK53165.1"/>
    </source>
</evidence>
<dbReference type="Pfam" id="PF11319">
    <property type="entry name" value="VasI"/>
    <property type="match status" value="1"/>
</dbReference>